<dbReference type="EMBL" id="JAGMVJ010000001">
    <property type="protein sequence ID" value="KAH7095960.1"/>
    <property type="molecule type" value="Genomic_DNA"/>
</dbReference>
<sequence length="324" mass="36073">MANALHLSTELFPSRAKDFRVAYANMPQLLQNRAIAILPLLSGFEEEYATLSALISTIKEKMSLIPETIFWLGAIDHRTRPRGAPSVPPTEPTDLVTTAQAVVQCSPSYPSIQDLDLDIERQLTSKMAPFKRFGDCRPKEVMHKVVEGIQVALFREGFTIDKGSNTPPRNPPVPPASLSSTEAVPSSPPAVRESQTAAPMFKPILTYPRGGFQMTVAFPQPLPRPPTPLPESVIQVTSPYIDLTTPPPEMRGSAAEEEEEEVEEEEHHEPANSGTPPPKRRRKSRSSRACAASRAYEYHSLRPQRRLPFNAPLRYQTYVTKDHM</sequence>
<evidence type="ECO:0000313" key="3">
    <source>
        <dbReference type="Proteomes" id="UP000813461"/>
    </source>
</evidence>
<comment type="caution">
    <text evidence="2">The sequence shown here is derived from an EMBL/GenBank/DDBJ whole genome shotgun (WGS) entry which is preliminary data.</text>
</comment>
<reference evidence="2" key="1">
    <citation type="journal article" date="2021" name="Nat. Commun.">
        <title>Genetic determinants of endophytism in the Arabidopsis root mycobiome.</title>
        <authorList>
            <person name="Mesny F."/>
            <person name="Miyauchi S."/>
            <person name="Thiergart T."/>
            <person name="Pickel B."/>
            <person name="Atanasova L."/>
            <person name="Karlsson M."/>
            <person name="Huettel B."/>
            <person name="Barry K.W."/>
            <person name="Haridas S."/>
            <person name="Chen C."/>
            <person name="Bauer D."/>
            <person name="Andreopoulos W."/>
            <person name="Pangilinan J."/>
            <person name="LaButti K."/>
            <person name="Riley R."/>
            <person name="Lipzen A."/>
            <person name="Clum A."/>
            <person name="Drula E."/>
            <person name="Henrissat B."/>
            <person name="Kohler A."/>
            <person name="Grigoriev I.V."/>
            <person name="Martin F.M."/>
            <person name="Hacquard S."/>
        </authorList>
    </citation>
    <scope>NUCLEOTIDE SEQUENCE</scope>
    <source>
        <strain evidence="2">MPI-SDFR-AT-0120</strain>
    </source>
</reference>
<protein>
    <submittedName>
        <fullName evidence="2">Uncharacterized protein</fullName>
    </submittedName>
</protein>
<feature type="region of interest" description="Disordered" evidence="1">
    <location>
        <begin position="238"/>
        <end position="310"/>
    </location>
</feature>
<evidence type="ECO:0000256" key="1">
    <source>
        <dbReference type="SAM" id="MobiDB-lite"/>
    </source>
</evidence>
<proteinExistence type="predicted"/>
<dbReference type="Proteomes" id="UP000813461">
    <property type="component" value="Unassembled WGS sequence"/>
</dbReference>
<organism evidence="2 3">
    <name type="scientific">Paraphoma chrysanthemicola</name>
    <dbReference type="NCBI Taxonomy" id="798071"/>
    <lineage>
        <taxon>Eukaryota</taxon>
        <taxon>Fungi</taxon>
        <taxon>Dikarya</taxon>
        <taxon>Ascomycota</taxon>
        <taxon>Pezizomycotina</taxon>
        <taxon>Dothideomycetes</taxon>
        <taxon>Pleosporomycetidae</taxon>
        <taxon>Pleosporales</taxon>
        <taxon>Pleosporineae</taxon>
        <taxon>Phaeosphaeriaceae</taxon>
        <taxon>Paraphoma</taxon>
    </lineage>
</organism>
<feature type="compositionally biased region" description="Acidic residues" evidence="1">
    <location>
        <begin position="255"/>
        <end position="264"/>
    </location>
</feature>
<feature type="region of interest" description="Disordered" evidence="1">
    <location>
        <begin position="160"/>
        <end position="197"/>
    </location>
</feature>
<dbReference type="OrthoDB" id="10583312at2759"/>
<dbReference type="AlphaFoldDB" id="A0A8K0RJ54"/>
<keyword evidence="3" id="KW-1185">Reference proteome</keyword>
<evidence type="ECO:0000313" key="2">
    <source>
        <dbReference type="EMBL" id="KAH7095960.1"/>
    </source>
</evidence>
<gene>
    <name evidence="2" type="ORF">FB567DRAFT_602017</name>
</gene>
<accession>A0A8K0RJ54</accession>
<name>A0A8K0RJ54_9PLEO</name>